<keyword evidence="3" id="KW-1185">Reference proteome</keyword>
<dbReference type="InterPro" id="IPR002818">
    <property type="entry name" value="DJ-1/PfpI"/>
</dbReference>
<accession>A0A841Q614</accession>
<dbReference type="AlphaFoldDB" id="A0A841Q614"/>
<dbReference type="InterPro" id="IPR029062">
    <property type="entry name" value="Class_I_gatase-like"/>
</dbReference>
<dbReference type="EMBL" id="JACHGH010000006">
    <property type="protein sequence ID" value="MBB6453825.1"/>
    <property type="molecule type" value="Genomic_DNA"/>
</dbReference>
<dbReference type="Pfam" id="PF01965">
    <property type="entry name" value="DJ-1_PfpI"/>
    <property type="match status" value="1"/>
</dbReference>
<dbReference type="InterPro" id="IPR052158">
    <property type="entry name" value="INH-QAR"/>
</dbReference>
<dbReference type="SUPFAM" id="SSF52317">
    <property type="entry name" value="Class I glutamine amidotransferase-like"/>
    <property type="match status" value="1"/>
</dbReference>
<feature type="domain" description="DJ-1/PfpI" evidence="1">
    <location>
        <begin position="50"/>
        <end position="189"/>
    </location>
</feature>
<comment type="caution">
    <text evidence="2">The sequence shown here is derived from an EMBL/GenBank/DDBJ whole genome shotgun (WGS) entry which is preliminary data.</text>
</comment>
<evidence type="ECO:0000259" key="1">
    <source>
        <dbReference type="Pfam" id="PF01965"/>
    </source>
</evidence>
<organism evidence="2 3">
    <name type="scientific">Salirhabdus euzebyi</name>
    <dbReference type="NCBI Taxonomy" id="394506"/>
    <lineage>
        <taxon>Bacteria</taxon>
        <taxon>Bacillati</taxon>
        <taxon>Bacillota</taxon>
        <taxon>Bacilli</taxon>
        <taxon>Bacillales</taxon>
        <taxon>Bacillaceae</taxon>
        <taxon>Salirhabdus</taxon>
    </lineage>
</organism>
<evidence type="ECO:0000313" key="2">
    <source>
        <dbReference type="EMBL" id="MBB6453825.1"/>
    </source>
</evidence>
<dbReference type="Proteomes" id="UP000581688">
    <property type="component" value="Unassembled WGS sequence"/>
</dbReference>
<sequence length="219" mass="24149">MDKSKKVGILLYDDVNHRDVANVGDVFSLVASSELEKSLALYKRGLPRKKLFQLVTVSEKGSSVMTQSGFWLQPMYSFANAPELDIIIIPGGTLGAINTIIHNSITVNWLKKYSYVENVGSIGLGTVLLAEAGLLNKRKAVVQSISKNTMQSMYPDVDFVVNSNLVEDGNIITASGFEAGKNIALHIIKKIYGENVERFTQKNVEQGSLVKEYIDSQIY</sequence>
<reference evidence="2 3" key="1">
    <citation type="submission" date="2020-08" db="EMBL/GenBank/DDBJ databases">
        <title>Genomic Encyclopedia of Type Strains, Phase IV (KMG-IV): sequencing the most valuable type-strain genomes for metagenomic binning, comparative biology and taxonomic classification.</title>
        <authorList>
            <person name="Goeker M."/>
        </authorList>
    </citation>
    <scope>NUCLEOTIDE SEQUENCE [LARGE SCALE GENOMIC DNA]</scope>
    <source>
        <strain evidence="2 3">DSM 19612</strain>
    </source>
</reference>
<proteinExistence type="predicted"/>
<dbReference type="PANTHER" id="PTHR43130:SF14">
    <property type="entry name" value="DJ-1_PFPI DOMAIN-CONTAINING PROTEIN"/>
    <property type="match status" value="1"/>
</dbReference>
<gene>
    <name evidence="2" type="ORF">HNQ94_002276</name>
</gene>
<dbReference type="Gene3D" id="3.40.50.880">
    <property type="match status" value="1"/>
</dbReference>
<protein>
    <submittedName>
        <fullName evidence="2">Transcriptional regulator GlxA family with amidase domain</fullName>
    </submittedName>
</protein>
<name>A0A841Q614_9BACI</name>
<dbReference type="PANTHER" id="PTHR43130">
    <property type="entry name" value="ARAC-FAMILY TRANSCRIPTIONAL REGULATOR"/>
    <property type="match status" value="1"/>
</dbReference>
<dbReference type="RefSeq" id="WP_174496628.1">
    <property type="nucleotide sequence ID" value="NZ_CADDWK010000008.1"/>
</dbReference>
<evidence type="ECO:0000313" key="3">
    <source>
        <dbReference type="Proteomes" id="UP000581688"/>
    </source>
</evidence>
<dbReference type="GO" id="GO:0006355">
    <property type="term" value="P:regulation of DNA-templated transcription"/>
    <property type="evidence" value="ECO:0007669"/>
    <property type="project" value="TreeGrafter"/>
</dbReference>